<reference evidence="2 3" key="1">
    <citation type="submission" date="2017-06" db="EMBL/GenBank/DDBJ databases">
        <title>Ant-infecting Ophiocordyceps genomes reveal a high diversity of potential behavioral manipulation genes and a possible major role for enterotoxins.</title>
        <authorList>
            <person name="De Bekker C."/>
            <person name="Evans H.C."/>
            <person name="Brachmann A."/>
            <person name="Hughes D.P."/>
        </authorList>
    </citation>
    <scope>NUCLEOTIDE SEQUENCE [LARGE SCALE GENOMIC DNA]</scope>
    <source>
        <strain evidence="2 3">1348a</strain>
    </source>
</reference>
<feature type="region of interest" description="Disordered" evidence="1">
    <location>
        <begin position="167"/>
        <end position="189"/>
    </location>
</feature>
<dbReference type="OrthoDB" id="5350410at2759"/>
<keyword evidence="3" id="KW-1185">Reference proteome</keyword>
<evidence type="ECO:0000313" key="3">
    <source>
        <dbReference type="Proteomes" id="UP000224854"/>
    </source>
</evidence>
<dbReference type="EMBL" id="NJEU01000058">
    <property type="protein sequence ID" value="PHH82457.1"/>
    <property type="molecule type" value="Genomic_DNA"/>
</dbReference>
<evidence type="ECO:0000313" key="2">
    <source>
        <dbReference type="EMBL" id="PHH82457.1"/>
    </source>
</evidence>
<accession>A0A2C5ZN09</accession>
<dbReference type="AlphaFoldDB" id="A0A2C5ZN09"/>
<gene>
    <name evidence="2" type="ORF">CDD82_5955</name>
</gene>
<comment type="caution">
    <text evidence="2">The sequence shown here is derived from an EMBL/GenBank/DDBJ whole genome shotgun (WGS) entry which is preliminary data.</text>
</comment>
<protein>
    <submittedName>
        <fullName evidence="2">Uncharacterized protein</fullName>
    </submittedName>
</protein>
<proteinExistence type="predicted"/>
<name>A0A2C5ZN09_9HYPO</name>
<feature type="region of interest" description="Disordered" evidence="1">
    <location>
        <begin position="1"/>
        <end position="30"/>
    </location>
</feature>
<evidence type="ECO:0000256" key="1">
    <source>
        <dbReference type="SAM" id="MobiDB-lite"/>
    </source>
</evidence>
<dbReference type="Proteomes" id="UP000224854">
    <property type="component" value="Unassembled WGS sequence"/>
</dbReference>
<organism evidence="2 3">
    <name type="scientific">Ophiocordyceps australis</name>
    <dbReference type="NCBI Taxonomy" id="1399860"/>
    <lineage>
        <taxon>Eukaryota</taxon>
        <taxon>Fungi</taxon>
        <taxon>Dikarya</taxon>
        <taxon>Ascomycota</taxon>
        <taxon>Pezizomycotina</taxon>
        <taxon>Sordariomycetes</taxon>
        <taxon>Hypocreomycetidae</taxon>
        <taxon>Hypocreales</taxon>
        <taxon>Ophiocordycipitaceae</taxon>
        <taxon>Ophiocordyceps</taxon>
    </lineage>
</organism>
<sequence length="214" mass="23155">MPCKLASGRDGGESDYSVDSDSDNDQLSTPLFAHESFGAYDFGQQDAKDQCCDVAVKSPLVNSPLVNSPLVKQPRCHADIDPNDPTLEKFPTETLSVLSTLRKIQSCHDDNRAYLHAQSPSPDTVDHDYNQTAASASIKRADKRLSHSPLSHPRTCSALGAIAEEPKTCGDGHHSKAQAALEHKDRRSHQDICSPDIAVGCYQGASGFNPRAQE</sequence>